<dbReference type="Pfam" id="PF00290">
    <property type="entry name" value="Trp_syntA"/>
    <property type="match status" value="1"/>
</dbReference>
<dbReference type="EC" id="4.2.1.20" evidence="9"/>
<evidence type="ECO:0000313" key="12">
    <source>
        <dbReference type="Proteomes" id="UP000249299"/>
    </source>
</evidence>
<dbReference type="PROSITE" id="PS00167">
    <property type="entry name" value="TRP_SYNTHASE_ALPHA"/>
    <property type="match status" value="1"/>
</dbReference>
<dbReference type="AlphaFoldDB" id="A0A327JPA8"/>
<dbReference type="UniPathway" id="UPA00035">
    <property type="reaction ID" value="UER00044"/>
</dbReference>
<comment type="catalytic activity">
    <reaction evidence="8 9">
        <text>(1S,2R)-1-C-(indol-3-yl)glycerol 3-phosphate + L-serine = D-glyceraldehyde 3-phosphate + L-tryptophan + H2O</text>
        <dbReference type="Rhea" id="RHEA:10532"/>
        <dbReference type="ChEBI" id="CHEBI:15377"/>
        <dbReference type="ChEBI" id="CHEBI:33384"/>
        <dbReference type="ChEBI" id="CHEBI:57912"/>
        <dbReference type="ChEBI" id="CHEBI:58866"/>
        <dbReference type="ChEBI" id="CHEBI:59776"/>
        <dbReference type="EC" id="4.2.1.20"/>
    </reaction>
</comment>
<dbReference type="InterPro" id="IPR018204">
    <property type="entry name" value="Trp_synthase_alpha_AS"/>
</dbReference>
<dbReference type="HAMAP" id="MF_00131">
    <property type="entry name" value="Trp_synth_alpha"/>
    <property type="match status" value="1"/>
</dbReference>
<dbReference type="CDD" id="cd04724">
    <property type="entry name" value="Tryptophan_synthase_alpha"/>
    <property type="match status" value="1"/>
</dbReference>
<dbReference type="SUPFAM" id="SSF51366">
    <property type="entry name" value="Ribulose-phoshate binding barrel"/>
    <property type="match status" value="1"/>
</dbReference>
<dbReference type="Gene3D" id="3.20.20.70">
    <property type="entry name" value="Aldolase class I"/>
    <property type="match status" value="1"/>
</dbReference>
<feature type="active site" description="Proton acceptor" evidence="9">
    <location>
        <position position="51"/>
    </location>
</feature>
<dbReference type="NCBIfam" id="TIGR00262">
    <property type="entry name" value="trpA"/>
    <property type="match status" value="1"/>
</dbReference>
<keyword evidence="7 9" id="KW-0456">Lyase</keyword>
<evidence type="ECO:0000256" key="4">
    <source>
        <dbReference type="ARBA" id="ARBA00022605"/>
    </source>
</evidence>
<comment type="similarity">
    <text evidence="9 10">Belongs to the TrpA family.</text>
</comment>
<evidence type="ECO:0000256" key="1">
    <source>
        <dbReference type="ARBA" id="ARBA00003365"/>
    </source>
</evidence>
<sequence>MTTTRIDRKFAALKAEGRPALVTFITAGDPGFEAGLEIVKALPGAGADVIELGMPFSDPMADGPAVQAGGLRALKAGQTMVKTLEMVRRFREGDDTTPIVLMGYYNPIYSYGNERFLKDAKDAGVDGLIIVDLPPEADDELCLPAMEVGINFIRLATPTTDEARLPAVLENTSGFVYYVSITGITGSAAPDADAVGRAVGRIKAKTDLPVAVGFGVRTAEQARAIGAAADGVVVGSAIVDTIRASLDAANGATAETVPSVTRLVSALAEGVRSARLQDA</sequence>
<dbReference type="InterPro" id="IPR002028">
    <property type="entry name" value="Trp_synthase_suA"/>
</dbReference>
<dbReference type="PANTHER" id="PTHR43406">
    <property type="entry name" value="TRYPTOPHAN SYNTHASE, ALPHA CHAIN"/>
    <property type="match status" value="1"/>
</dbReference>
<evidence type="ECO:0000256" key="9">
    <source>
        <dbReference type="HAMAP-Rule" id="MF_00131"/>
    </source>
</evidence>
<keyword evidence="4 9" id="KW-0028">Amino-acid biosynthesis</keyword>
<dbReference type="GO" id="GO:0005829">
    <property type="term" value="C:cytosol"/>
    <property type="evidence" value="ECO:0007669"/>
    <property type="project" value="TreeGrafter"/>
</dbReference>
<organism evidence="11 12">
    <name type="scientific">Rhodobium orientis</name>
    <dbReference type="NCBI Taxonomy" id="34017"/>
    <lineage>
        <taxon>Bacteria</taxon>
        <taxon>Pseudomonadati</taxon>
        <taxon>Pseudomonadota</taxon>
        <taxon>Alphaproteobacteria</taxon>
        <taxon>Hyphomicrobiales</taxon>
        <taxon>Rhodobiaceae</taxon>
        <taxon>Rhodobium</taxon>
    </lineage>
</organism>
<dbReference type="FunFam" id="3.20.20.70:FF:000037">
    <property type="entry name" value="Tryptophan synthase alpha chain"/>
    <property type="match status" value="1"/>
</dbReference>
<protein>
    <recommendedName>
        <fullName evidence="9">Tryptophan synthase alpha chain</fullName>
        <ecNumber evidence="9">4.2.1.20</ecNumber>
    </recommendedName>
</protein>
<dbReference type="Proteomes" id="UP000249299">
    <property type="component" value="Unassembled WGS sequence"/>
</dbReference>
<proteinExistence type="inferred from homology"/>
<accession>A0A327JPA8</accession>
<dbReference type="InterPro" id="IPR013785">
    <property type="entry name" value="Aldolase_TIM"/>
</dbReference>
<dbReference type="OrthoDB" id="9804578at2"/>
<dbReference type="InterPro" id="IPR011060">
    <property type="entry name" value="RibuloseP-bd_barrel"/>
</dbReference>
<evidence type="ECO:0000256" key="10">
    <source>
        <dbReference type="RuleBase" id="RU003662"/>
    </source>
</evidence>
<keyword evidence="6 9" id="KW-0057">Aromatic amino acid biosynthesis</keyword>
<comment type="subunit">
    <text evidence="3 9">Tetramer of two alpha and two beta chains.</text>
</comment>
<evidence type="ECO:0000256" key="7">
    <source>
        <dbReference type="ARBA" id="ARBA00023239"/>
    </source>
</evidence>
<keyword evidence="5 9" id="KW-0822">Tryptophan biosynthesis</keyword>
<evidence type="ECO:0000256" key="5">
    <source>
        <dbReference type="ARBA" id="ARBA00022822"/>
    </source>
</evidence>
<comment type="function">
    <text evidence="1 9">The alpha subunit is responsible for the aldol cleavage of indoleglycerol phosphate to indole and glyceraldehyde 3-phosphate.</text>
</comment>
<evidence type="ECO:0000313" key="11">
    <source>
        <dbReference type="EMBL" id="RAI27193.1"/>
    </source>
</evidence>
<dbReference type="RefSeq" id="WP_111434481.1">
    <property type="nucleotide sequence ID" value="NZ_JACIGG010000003.1"/>
</dbReference>
<comment type="pathway">
    <text evidence="2 9">Amino-acid biosynthesis; L-tryptophan biosynthesis; L-tryptophan from chorismate: step 5/5.</text>
</comment>
<reference evidence="11 12" key="1">
    <citation type="submission" date="2017-07" db="EMBL/GenBank/DDBJ databases">
        <title>Draft Genome Sequences of Select Purple Nonsulfur Bacteria.</title>
        <authorList>
            <person name="Lasarre B."/>
            <person name="Mckinlay J.B."/>
        </authorList>
    </citation>
    <scope>NUCLEOTIDE SEQUENCE [LARGE SCALE GENOMIC DNA]</scope>
    <source>
        <strain evidence="11 12">DSM 11290</strain>
    </source>
</reference>
<evidence type="ECO:0000256" key="3">
    <source>
        <dbReference type="ARBA" id="ARBA00011270"/>
    </source>
</evidence>
<gene>
    <name evidence="9" type="primary">trpA</name>
    <name evidence="11" type="ORF">CH339_11195</name>
</gene>
<comment type="caution">
    <text evidence="11">The sequence shown here is derived from an EMBL/GenBank/DDBJ whole genome shotgun (WGS) entry which is preliminary data.</text>
</comment>
<evidence type="ECO:0000256" key="8">
    <source>
        <dbReference type="ARBA" id="ARBA00049047"/>
    </source>
</evidence>
<name>A0A327JPA8_9HYPH</name>
<feature type="active site" description="Proton acceptor" evidence="9">
    <location>
        <position position="62"/>
    </location>
</feature>
<evidence type="ECO:0000256" key="2">
    <source>
        <dbReference type="ARBA" id="ARBA00004733"/>
    </source>
</evidence>
<keyword evidence="12" id="KW-1185">Reference proteome</keyword>
<evidence type="ECO:0000256" key="6">
    <source>
        <dbReference type="ARBA" id="ARBA00023141"/>
    </source>
</evidence>
<dbReference type="PANTHER" id="PTHR43406:SF1">
    <property type="entry name" value="TRYPTOPHAN SYNTHASE ALPHA CHAIN, CHLOROPLASTIC"/>
    <property type="match status" value="1"/>
</dbReference>
<dbReference type="EMBL" id="NPEV01000021">
    <property type="protein sequence ID" value="RAI27193.1"/>
    <property type="molecule type" value="Genomic_DNA"/>
</dbReference>
<dbReference type="GO" id="GO:0004834">
    <property type="term" value="F:tryptophan synthase activity"/>
    <property type="evidence" value="ECO:0007669"/>
    <property type="project" value="UniProtKB-UniRule"/>
</dbReference>